<dbReference type="EMBL" id="LZRT01000057">
    <property type="protein sequence ID" value="OUM88713.1"/>
    <property type="molecule type" value="Genomic_DNA"/>
</dbReference>
<reference evidence="2" key="1">
    <citation type="submission" date="2016-06" db="EMBL/GenBank/DDBJ databases">
        <authorList>
            <person name="Nascimento L."/>
            <person name="Pereira R.V."/>
            <person name="Martins L.F."/>
            <person name="Quaggio R.B."/>
            <person name="Silva A.M."/>
            <person name="Setubal J.C."/>
        </authorList>
    </citation>
    <scope>NUCLEOTIDE SEQUENCE [LARGE SCALE GENOMIC DNA]</scope>
</reference>
<dbReference type="Proteomes" id="UP000196475">
    <property type="component" value="Unassembled WGS sequence"/>
</dbReference>
<accession>A0A1Y3PMZ0</accession>
<comment type="caution">
    <text evidence="1">The sequence shown here is derived from an EMBL/GenBank/DDBJ whole genome shotgun (WGS) entry which is preliminary data.</text>
</comment>
<sequence length="75" mass="8030">MSFVQLLCGMGLFTVLVLTFSTVSLHRAAAAREALRRHFDLTLAQFTEDPIISAALAADAQPGPDPDGVREESVS</sequence>
<proteinExistence type="predicted"/>
<dbReference type="AlphaFoldDB" id="A0A1Y3PMZ0"/>
<organism evidence="1 2">
    <name type="scientific">Bacillus thermozeamaize</name>
    <dbReference type="NCBI Taxonomy" id="230954"/>
    <lineage>
        <taxon>Bacteria</taxon>
        <taxon>Bacillati</taxon>
        <taxon>Bacillota</taxon>
        <taxon>Bacilli</taxon>
        <taxon>Bacillales</taxon>
        <taxon>Bacillaceae</taxon>
        <taxon>Bacillus</taxon>
    </lineage>
</organism>
<name>A0A1Y3PMZ0_9BACI</name>
<evidence type="ECO:0000313" key="1">
    <source>
        <dbReference type="EMBL" id="OUM88713.1"/>
    </source>
</evidence>
<gene>
    <name evidence="1" type="ORF">BAA01_00090</name>
</gene>
<protein>
    <submittedName>
        <fullName evidence="1">Uncharacterized protein</fullName>
    </submittedName>
</protein>
<evidence type="ECO:0000313" key="2">
    <source>
        <dbReference type="Proteomes" id="UP000196475"/>
    </source>
</evidence>